<evidence type="ECO:0000313" key="3">
    <source>
        <dbReference type="Proteomes" id="UP000006443"/>
    </source>
</evidence>
<name>C0GL02_DETAL</name>
<keyword evidence="3" id="KW-1185">Reference proteome</keyword>
<dbReference type="AlphaFoldDB" id="C0GL02"/>
<feature type="transmembrane region" description="Helical" evidence="1">
    <location>
        <begin position="63"/>
        <end position="83"/>
    </location>
</feature>
<evidence type="ECO:0000256" key="1">
    <source>
        <dbReference type="SAM" id="Phobius"/>
    </source>
</evidence>
<feature type="transmembrane region" description="Helical" evidence="1">
    <location>
        <begin position="217"/>
        <end position="238"/>
    </location>
</feature>
<evidence type="ECO:0000313" key="2">
    <source>
        <dbReference type="EMBL" id="EEG75989.1"/>
    </source>
</evidence>
<feature type="transmembrane region" description="Helical" evidence="1">
    <location>
        <begin position="23"/>
        <end position="43"/>
    </location>
</feature>
<proteinExistence type="predicted"/>
<comment type="caution">
    <text evidence="2">The sequence shown here is derived from an EMBL/GenBank/DDBJ whole genome shotgun (WGS) entry which is preliminary data.</text>
</comment>
<accession>C0GL02</accession>
<dbReference type="Proteomes" id="UP000006443">
    <property type="component" value="Unassembled WGS sequence"/>
</dbReference>
<dbReference type="OrthoDB" id="1795989at2"/>
<keyword evidence="1" id="KW-0472">Membrane</keyword>
<feature type="transmembrane region" description="Helical" evidence="1">
    <location>
        <begin position="186"/>
        <end position="211"/>
    </location>
</feature>
<dbReference type="EMBL" id="ACJM01000033">
    <property type="protein sequence ID" value="EEG75989.1"/>
    <property type="molecule type" value="Genomic_DNA"/>
</dbReference>
<gene>
    <name evidence="2" type="ORF">DealDRAFT_3162</name>
</gene>
<dbReference type="eggNOG" id="ENOG5031Z68">
    <property type="taxonomic scope" value="Bacteria"/>
</dbReference>
<dbReference type="RefSeq" id="WP_008519327.1">
    <property type="nucleotide sequence ID" value="NZ_ACJM01000033.1"/>
</dbReference>
<protein>
    <submittedName>
        <fullName evidence="2">Uncharacterized protein</fullName>
    </submittedName>
</protein>
<dbReference type="STRING" id="555088.DealDRAFT_3162"/>
<reference evidence="2 3" key="1">
    <citation type="submission" date="2009-02" db="EMBL/GenBank/DDBJ databases">
        <title>Sequencing of the draft genome and assembly of Dethiobacter alkaliphilus AHT 1.</title>
        <authorList>
            <consortium name="US DOE Joint Genome Institute (JGI-PGF)"/>
            <person name="Lucas S."/>
            <person name="Copeland A."/>
            <person name="Lapidus A."/>
            <person name="Glavina del Rio T."/>
            <person name="Dalin E."/>
            <person name="Tice H."/>
            <person name="Bruce D."/>
            <person name="Goodwin L."/>
            <person name="Pitluck S."/>
            <person name="Larimer F."/>
            <person name="Land M.L."/>
            <person name="Hauser L."/>
            <person name="Muyzer G."/>
        </authorList>
    </citation>
    <scope>NUCLEOTIDE SEQUENCE [LARGE SCALE GENOMIC DNA]</scope>
    <source>
        <strain evidence="2 3">AHT 1</strain>
    </source>
</reference>
<sequence length="246" mass="27121">MMSLAEPNFIDITQKQYQYKLKAYLNFLLTMIAVQAMALLFSSGGVGQMSMGVGNVSLSMRTFSGDIIVIFTGFWSLVVAIFITTKEYRDGDFILTANRRSTNLANIAYLLTVSILAGVTAILGSVFLRVMQYFLLGPEQIAATNFFITPREFILTVTVASLYFILLAAIGYFIGSLVQFNKSFIIVLPGLFFGSLIISDAVILVDALSFFLEETSFVILVVKIMVVAVVLFTSATLLSDRLEVRV</sequence>
<keyword evidence="1" id="KW-0812">Transmembrane</keyword>
<feature type="transmembrane region" description="Helical" evidence="1">
    <location>
        <begin position="153"/>
        <end position="174"/>
    </location>
</feature>
<organism evidence="2 3">
    <name type="scientific">Dethiobacter alkaliphilus AHT 1</name>
    <dbReference type="NCBI Taxonomy" id="555088"/>
    <lineage>
        <taxon>Bacteria</taxon>
        <taxon>Bacillati</taxon>
        <taxon>Bacillota</taxon>
        <taxon>Dethiobacteria</taxon>
        <taxon>Dethiobacterales</taxon>
        <taxon>Dethiobacteraceae</taxon>
        <taxon>Dethiobacter</taxon>
    </lineage>
</organism>
<keyword evidence="1" id="KW-1133">Transmembrane helix</keyword>
<feature type="transmembrane region" description="Helical" evidence="1">
    <location>
        <begin position="104"/>
        <end position="128"/>
    </location>
</feature>